<sequence>MTSLPSIVNILSALYSSHKTYSDILFALVQHVAGAALSTTFPILTPIRFLVSAFDNATRAGLENFGSQLGQGVFHVEPEPIKLGDFFNEHYHKVLNNCRKAREELLPAIEMNLTEIEPLLIAELHGSFGIELFFRFIKHIPGCWSTRIDLLDGIQDIIYSLRSSLRVVGACLDHVEQYARIVHAYFLDKDWVARHRGCSDLQWCLGGTKRSVFKVAFVLPAHSRLPGYRPVPCYYTDSESDD</sequence>
<evidence type="ECO:0000313" key="2">
    <source>
        <dbReference type="Proteomes" id="UP000219338"/>
    </source>
</evidence>
<evidence type="ECO:0000313" key="1">
    <source>
        <dbReference type="EMBL" id="SJL14633.1"/>
    </source>
</evidence>
<organism evidence="1 2">
    <name type="scientific">Armillaria ostoyae</name>
    <name type="common">Armillaria root rot fungus</name>
    <dbReference type="NCBI Taxonomy" id="47428"/>
    <lineage>
        <taxon>Eukaryota</taxon>
        <taxon>Fungi</taxon>
        <taxon>Dikarya</taxon>
        <taxon>Basidiomycota</taxon>
        <taxon>Agaricomycotina</taxon>
        <taxon>Agaricomycetes</taxon>
        <taxon>Agaricomycetidae</taxon>
        <taxon>Agaricales</taxon>
        <taxon>Marasmiineae</taxon>
        <taxon>Physalacriaceae</taxon>
        <taxon>Armillaria</taxon>
    </lineage>
</organism>
<gene>
    <name evidence="1" type="ORF">ARMOST_18098</name>
</gene>
<dbReference type="EMBL" id="FUEG01000024">
    <property type="protein sequence ID" value="SJL14633.1"/>
    <property type="molecule type" value="Genomic_DNA"/>
</dbReference>
<name>A0A284S0W0_ARMOS</name>
<dbReference type="AlphaFoldDB" id="A0A284S0W0"/>
<reference evidence="2" key="1">
    <citation type="journal article" date="2017" name="Nat. Ecol. Evol.">
        <title>Genome expansion and lineage-specific genetic innovations in the forest pathogenic fungi Armillaria.</title>
        <authorList>
            <person name="Sipos G."/>
            <person name="Prasanna A.N."/>
            <person name="Walter M.C."/>
            <person name="O'Connor E."/>
            <person name="Balint B."/>
            <person name="Krizsan K."/>
            <person name="Kiss B."/>
            <person name="Hess J."/>
            <person name="Varga T."/>
            <person name="Slot J."/>
            <person name="Riley R."/>
            <person name="Boka B."/>
            <person name="Rigling D."/>
            <person name="Barry K."/>
            <person name="Lee J."/>
            <person name="Mihaltcheva S."/>
            <person name="LaButti K."/>
            <person name="Lipzen A."/>
            <person name="Waldron R."/>
            <person name="Moloney N.M."/>
            <person name="Sperisen C."/>
            <person name="Kredics L."/>
            <person name="Vagvoelgyi C."/>
            <person name="Patrignani A."/>
            <person name="Fitzpatrick D."/>
            <person name="Nagy I."/>
            <person name="Doyle S."/>
            <person name="Anderson J.B."/>
            <person name="Grigoriev I.V."/>
            <person name="Gueldener U."/>
            <person name="Muensterkoetter M."/>
            <person name="Nagy L.G."/>
        </authorList>
    </citation>
    <scope>NUCLEOTIDE SEQUENCE [LARGE SCALE GENOMIC DNA]</scope>
    <source>
        <strain evidence="2">C18/9</strain>
    </source>
</reference>
<dbReference type="OrthoDB" id="2970079at2759"/>
<keyword evidence="2" id="KW-1185">Reference proteome</keyword>
<dbReference type="Proteomes" id="UP000219338">
    <property type="component" value="Unassembled WGS sequence"/>
</dbReference>
<accession>A0A284S0W0</accession>
<protein>
    <submittedName>
        <fullName evidence="1">Uncharacterized protein</fullName>
    </submittedName>
</protein>
<proteinExistence type="predicted"/>